<name>A0A5B0QUH2_PUCGR</name>
<evidence type="ECO:0000256" key="1">
    <source>
        <dbReference type="SAM" id="MobiDB-lite"/>
    </source>
</evidence>
<proteinExistence type="predicted"/>
<evidence type="ECO:0000313" key="4">
    <source>
        <dbReference type="Proteomes" id="UP000324748"/>
    </source>
</evidence>
<feature type="region of interest" description="Disordered" evidence="1">
    <location>
        <begin position="1"/>
        <end position="26"/>
    </location>
</feature>
<reference evidence="4 5" key="1">
    <citation type="submission" date="2019-05" db="EMBL/GenBank/DDBJ databases">
        <title>Emergence of the Ug99 lineage of the wheat stem rust pathogen through somatic hybridization.</title>
        <authorList>
            <person name="Li F."/>
            <person name="Upadhyaya N.M."/>
            <person name="Sperschneider J."/>
            <person name="Matny O."/>
            <person name="Nguyen-Phuc H."/>
            <person name="Mago R."/>
            <person name="Raley C."/>
            <person name="Miller M.E."/>
            <person name="Silverstein K.A.T."/>
            <person name="Henningsen E."/>
            <person name="Hirsch C.D."/>
            <person name="Visser B."/>
            <person name="Pretorius Z.A."/>
            <person name="Steffenson B.J."/>
            <person name="Schwessinger B."/>
            <person name="Dodds P.N."/>
            <person name="Figueroa M."/>
        </authorList>
    </citation>
    <scope>NUCLEOTIDE SEQUENCE [LARGE SCALE GENOMIC DNA]</scope>
    <source>
        <strain evidence="2">21-0</strain>
        <strain evidence="3 5">Ug99</strain>
    </source>
</reference>
<dbReference type="Proteomes" id="UP000325313">
    <property type="component" value="Unassembled WGS sequence"/>
</dbReference>
<accession>A0A5B0QUH2</accession>
<keyword evidence="4" id="KW-1185">Reference proteome</keyword>
<protein>
    <submittedName>
        <fullName evidence="3">Uncharacterized protein</fullName>
    </submittedName>
</protein>
<comment type="caution">
    <text evidence="3">The sequence shown here is derived from an EMBL/GenBank/DDBJ whole genome shotgun (WGS) entry which is preliminary data.</text>
</comment>
<dbReference type="EMBL" id="VDEP01000270">
    <property type="protein sequence ID" value="KAA1116830.1"/>
    <property type="molecule type" value="Genomic_DNA"/>
</dbReference>
<evidence type="ECO:0000313" key="2">
    <source>
        <dbReference type="EMBL" id="KAA1098203.1"/>
    </source>
</evidence>
<evidence type="ECO:0000313" key="5">
    <source>
        <dbReference type="Proteomes" id="UP000325313"/>
    </source>
</evidence>
<evidence type="ECO:0000313" key="3">
    <source>
        <dbReference type="EMBL" id="KAA1116830.1"/>
    </source>
</evidence>
<dbReference type="Proteomes" id="UP000324748">
    <property type="component" value="Unassembled WGS sequence"/>
</dbReference>
<sequence length="173" mass="19242">MTPELKESRVRSRERGVAGTLPSAGAGLHSNPAARFLERLRFPASSKVFDRIFRASTTGPVGPLPFPSIRRIERGDWLGSVRVARSLSRISESYIVLGLEPQSIDLDPCSNYLHDSPSRCFAIEITSKRIELIVLVLILPKEVSKWFQAYRNGIATSIAVLLNVRSIENLRQG</sequence>
<dbReference type="AlphaFoldDB" id="A0A5B0QUH2"/>
<feature type="compositionally biased region" description="Basic and acidic residues" evidence="1">
    <location>
        <begin position="1"/>
        <end position="16"/>
    </location>
</feature>
<organism evidence="3 5">
    <name type="scientific">Puccinia graminis f. sp. tritici</name>
    <dbReference type="NCBI Taxonomy" id="56615"/>
    <lineage>
        <taxon>Eukaryota</taxon>
        <taxon>Fungi</taxon>
        <taxon>Dikarya</taxon>
        <taxon>Basidiomycota</taxon>
        <taxon>Pucciniomycotina</taxon>
        <taxon>Pucciniomycetes</taxon>
        <taxon>Pucciniales</taxon>
        <taxon>Pucciniaceae</taxon>
        <taxon>Puccinia</taxon>
    </lineage>
</organism>
<gene>
    <name evidence="2" type="ORF">PGT21_030612</name>
    <name evidence="3" type="ORF">PGTUg99_024117</name>
</gene>
<dbReference type="EMBL" id="VSWC01000066">
    <property type="protein sequence ID" value="KAA1098203.1"/>
    <property type="molecule type" value="Genomic_DNA"/>
</dbReference>